<dbReference type="EMBL" id="CABIJS010000123">
    <property type="protein sequence ID" value="VUZ44426.1"/>
    <property type="molecule type" value="Genomic_DNA"/>
</dbReference>
<feature type="region of interest" description="Disordered" evidence="1">
    <location>
        <begin position="336"/>
        <end position="360"/>
    </location>
</feature>
<dbReference type="PROSITE" id="PS00383">
    <property type="entry name" value="TYR_PHOSPHATASE_1"/>
    <property type="match status" value="1"/>
</dbReference>
<dbReference type="PROSITE" id="PS50191">
    <property type="entry name" value="CRAL_TRIO"/>
    <property type="match status" value="1"/>
</dbReference>
<evidence type="ECO:0008006" key="7">
    <source>
        <dbReference type="Google" id="ProtNLM"/>
    </source>
</evidence>
<dbReference type="InterPro" id="IPR016130">
    <property type="entry name" value="Tyr_Pase_AS"/>
</dbReference>
<dbReference type="Proteomes" id="UP000321570">
    <property type="component" value="Unassembled WGS sequence"/>
</dbReference>
<evidence type="ECO:0000259" key="4">
    <source>
        <dbReference type="PROSITE" id="PS50191"/>
    </source>
</evidence>
<dbReference type="Gene3D" id="3.90.190.10">
    <property type="entry name" value="Protein tyrosine phosphatase superfamily"/>
    <property type="match status" value="1"/>
</dbReference>
<dbReference type="InterPro" id="IPR003595">
    <property type="entry name" value="Tyr_Pase_cat"/>
</dbReference>
<reference evidence="5 6" key="1">
    <citation type="submission" date="2019-07" db="EMBL/GenBank/DDBJ databases">
        <authorList>
            <person name="Jastrzebski P J."/>
            <person name="Paukszto L."/>
            <person name="Jastrzebski P J."/>
        </authorList>
    </citation>
    <scope>NUCLEOTIDE SEQUENCE [LARGE SCALE GENOMIC DNA]</scope>
    <source>
        <strain evidence="5 6">WMS-il1</strain>
    </source>
</reference>
<protein>
    <recommendedName>
        <fullName evidence="7">Protein-tyrosine-phosphatase</fullName>
    </recommendedName>
</protein>
<organism evidence="5 6">
    <name type="scientific">Hymenolepis diminuta</name>
    <name type="common">Rat tapeworm</name>
    <dbReference type="NCBI Taxonomy" id="6216"/>
    <lineage>
        <taxon>Eukaryota</taxon>
        <taxon>Metazoa</taxon>
        <taxon>Spiralia</taxon>
        <taxon>Lophotrochozoa</taxon>
        <taxon>Platyhelminthes</taxon>
        <taxon>Cestoda</taxon>
        <taxon>Eucestoda</taxon>
        <taxon>Cyclophyllidea</taxon>
        <taxon>Hymenolepididae</taxon>
        <taxon>Hymenolepis</taxon>
    </lineage>
</organism>
<dbReference type="PANTHER" id="PTHR19134:SF449">
    <property type="entry name" value="TYROSINE-PROTEIN PHOSPHATASE 1"/>
    <property type="match status" value="1"/>
</dbReference>
<dbReference type="Gene3D" id="1.10.8.20">
    <property type="entry name" value="N-terminal domain of phosphatidylinositol transfer protein sec14p"/>
    <property type="match status" value="1"/>
</dbReference>
<dbReference type="PRINTS" id="PR00700">
    <property type="entry name" value="PRTYPHPHTASE"/>
</dbReference>
<dbReference type="InterPro" id="IPR036865">
    <property type="entry name" value="CRAL-TRIO_dom_sf"/>
</dbReference>
<dbReference type="InterPro" id="IPR050348">
    <property type="entry name" value="Protein-Tyr_Phosphatase"/>
</dbReference>
<dbReference type="InterPro" id="IPR000242">
    <property type="entry name" value="PTP_cat"/>
</dbReference>
<dbReference type="SUPFAM" id="SSF46938">
    <property type="entry name" value="CRAL/TRIO N-terminal domain"/>
    <property type="match status" value="1"/>
</dbReference>
<evidence type="ECO:0000259" key="3">
    <source>
        <dbReference type="PROSITE" id="PS50056"/>
    </source>
</evidence>
<accession>A0A564YB42</accession>
<dbReference type="Pfam" id="PF00102">
    <property type="entry name" value="Y_phosphatase"/>
    <property type="match status" value="1"/>
</dbReference>
<evidence type="ECO:0000259" key="2">
    <source>
        <dbReference type="PROSITE" id="PS50055"/>
    </source>
</evidence>
<evidence type="ECO:0000313" key="5">
    <source>
        <dbReference type="EMBL" id="VUZ44426.1"/>
    </source>
</evidence>
<dbReference type="SMART" id="SM00194">
    <property type="entry name" value="PTPc"/>
    <property type="match status" value="1"/>
</dbReference>
<evidence type="ECO:0000256" key="1">
    <source>
        <dbReference type="SAM" id="MobiDB-lite"/>
    </source>
</evidence>
<proteinExistence type="predicted"/>
<dbReference type="InterPro" id="IPR001251">
    <property type="entry name" value="CRAL-TRIO_dom"/>
</dbReference>
<dbReference type="Gene3D" id="3.40.525.10">
    <property type="entry name" value="CRAL-TRIO lipid binding domain"/>
    <property type="match status" value="1"/>
</dbReference>
<dbReference type="InterPro" id="IPR036273">
    <property type="entry name" value="CRAL/TRIO_N_dom_sf"/>
</dbReference>
<feature type="domain" description="CRAL-TRIO" evidence="4">
    <location>
        <begin position="73"/>
        <end position="232"/>
    </location>
</feature>
<dbReference type="InterPro" id="IPR000387">
    <property type="entry name" value="Tyr_Pase_dom"/>
</dbReference>
<gene>
    <name evidence="5" type="ORF">WMSIL1_LOCUS4690</name>
</gene>
<keyword evidence="6" id="KW-1185">Reference proteome</keyword>
<dbReference type="PROSITE" id="PS50055">
    <property type="entry name" value="TYR_PHOSPHATASE_PTP"/>
    <property type="match status" value="1"/>
</dbReference>
<sequence>MERDDFRNQKIQEFVSRVRSTPYGAMLEPTEATKIAKLFLRARKFDVTRALELYKSYKHMRYSNQLEAIDPLEDGVRRELLSEKFTVLPHSSPLDPTVMVFTVRRHWPPNCTDRDVLKGIIYQLDAALLDEQTQEQGVTVIYDMTDAKYSNFGADLSMKLLNLLMGSYPARVRNILIIAAPFWFRPPYHLSRLFVKDKIRERIFAIERRQLVNFLPIGSIPQGLGGTLPHRHIDWLRTCFDRLGSSVLSNGKEEDYFNPMKVLPPSLMLNRRMSFTQPQHLSTLDRHNSQKSQVHHFPHQRVLVNGRNGNRTISTIPVRRDPTAWTYNRLLRPDAPKSSLSSISLSDDEGNGHHSPRPSITSSIIVINKNFNNNDYSKDVDTAASTATSLTSPTLISVGQFLSEFPRKFPNTFEREFEVSIRPIGSSFSASTASSIVNGNSPAATMTSTNRFSDRANYAKNRYVDVPCLDHSAVILPGDGYIHANYVDGYRKRKAYILTQGPLYNTSADFWQMVWTTGASIIIMLTKVVENEKVKCEQYWPPLDTNHGQSTLRFPPFTITNTKQTLESNGLYQLSRLTLAKTNYGELRKVDHYLFLGWPDFDVPKEPKGFLTFLDVINERLRQSMSNGPLIIHCSAGIGRTGTFTAIDICLAQAKNEGYVDVPGVVTRIRQQRACSVQLAKQYAFVYQALYTRLKGISQ</sequence>
<dbReference type="SMART" id="SM00404">
    <property type="entry name" value="PTPc_motif"/>
    <property type="match status" value="1"/>
</dbReference>
<evidence type="ECO:0000313" key="6">
    <source>
        <dbReference type="Proteomes" id="UP000321570"/>
    </source>
</evidence>
<dbReference type="InterPro" id="IPR029021">
    <property type="entry name" value="Prot-tyrosine_phosphatase-like"/>
</dbReference>
<dbReference type="PROSITE" id="PS50056">
    <property type="entry name" value="TYR_PHOSPHATASE_2"/>
    <property type="match status" value="1"/>
</dbReference>
<dbReference type="GO" id="GO:0004725">
    <property type="term" value="F:protein tyrosine phosphatase activity"/>
    <property type="evidence" value="ECO:0007669"/>
    <property type="project" value="InterPro"/>
</dbReference>
<dbReference type="SMART" id="SM00516">
    <property type="entry name" value="SEC14"/>
    <property type="match status" value="1"/>
</dbReference>
<feature type="domain" description="Tyrosine-protein phosphatase" evidence="2">
    <location>
        <begin position="457"/>
        <end position="693"/>
    </location>
</feature>
<dbReference type="SUPFAM" id="SSF52799">
    <property type="entry name" value="(Phosphotyrosine protein) phosphatases II"/>
    <property type="match status" value="1"/>
</dbReference>
<feature type="domain" description="Tyrosine specific protein phosphatases" evidence="3">
    <location>
        <begin position="611"/>
        <end position="684"/>
    </location>
</feature>
<dbReference type="Pfam" id="PF00650">
    <property type="entry name" value="CRAL_TRIO"/>
    <property type="match status" value="1"/>
</dbReference>
<name>A0A564YB42_HYMDI</name>
<dbReference type="PANTHER" id="PTHR19134">
    <property type="entry name" value="RECEPTOR-TYPE TYROSINE-PROTEIN PHOSPHATASE"/>
    <property type="match status" value="1"/>
</dbReference>
<dbReference type="CDD" id="cd00170">
    <property type="entry name" value="SEC14"/>
    <property type="match status" value="1"/>
</dbReference>
<dbReference type="SUPFAM" id="SSF52087">
    <property type="entry name" value="CRAL/TRIO domain"/>
    <property type="match status" value="1"/>
</dbReference>
<dbReference type="AlphaFoldDB" id="A0A564YB42"/>